<dbReference type="PROSITE" id="PS50088">
    <property type="entry name" value="ANK_REPEAT"/>
    <property type="match status" value="3"/>
</dbReference>
<organism evidence="5 6">
    <name type="scientific">Fusarium zealandicum</name>
    <dbReference type="NCBI Taxonomy" id="1053134"/>
    <lineage>
        <taxon>Eukaryota</taxon>
        <taxon>Fungi</taxon>
        <taxon>Dikarya</taxon>
        <taxon>Ascomycota</taxon>
        <taxon>Pezizomycotina</taxon>
        <taxon>Sordariomycetes</taxon>
        <taxon>Hypocreomycetidae</taxon>
        <taxon>Hypocreales</taxon>
        <taxon>Nectriaceae</taxon>
        <taxon>Fusarium</taxon>
        <taxon>Fusarium staphyleae species complex</taxon>
    </lineage>
</organism>
<feature type="repeat" description="ANK" evidence="3">
    <location>
        <begin position="667"/>
        <end position="699"/>
    </location>
</feature>
<evidence type="ECO:0000256" key="4">
    <source>
        <dbReference type="SAM" id="MobiDB-lite"/>
    </source>
</evidence>
<dbReference type="EMBL" id="JABEYC010000629">
    <property type="protein sequence ID" value="KAF4975558.1"/>
    <property type="molecule type" value="Genomic_DNA"/>
</dbReference>
<feature type="repeat" description="ANK" evidence="3">
    <location>
        <begin position="700"/>
        <end position="724"/>
    </location>
</feature>
<comment type="caution">
    <text evidence="5">The sequence shown here is derived from an EMBL/GenBank/DDBJ whole genome shotgun (WGS) entry which is preliminary data.</text>
</comment>
<dbReference type="OrthoDB" id="194358at2759"/>
<feature type="region of interest" description="Disordered" evidence="4">
    <location>
        <begin position="465"/>
        <end position="635"/>
    </location>
</feature>
<dbReference type="SMART" id="SM00248">
    <property type="entry name" value="ANK"/>
    <property type="match status" value="3"/>
</dbReference>
<evidence type="ECO:0000256" key="1">
    <source>
        <dbReference type="ARBA" id="ARBA00022737"/>
    </source>
</evidence>
<accession>A0A8H4XHK7</accession>
<feature type="compositionally biased region" description="Basic and acidic residues" evidence="4">
    <location>
        <begin position="484"/>
        <end position="499"/>
    </location>
</feature>
<dbReference type="Proteomes" id="UP000635477">
    <property type="component" value="Unassembled WGS sequence"/>
</dbReference>
<keyword evidence="1" id="KW-0677">Repeat</keyword>
<dbReference type="Gene3D" id="1.25.40.20">
    <property type="entry name" value="Ankyrin repeat-containing domain"/>
    <property type="match status" value="1"/>
</dbReference>
<dbReference type="InterPro" id="IPR051631">
    <property type="entry name" value="Ankyrin-KH/SAM_domain"/>
</dbReference>
<evidence type="ECO:0000313" key="5">
    <source>
        <dbReference type="EMBL" id="KAF4975558.1"/>
    </source>
</evidence>
<dbReference type="AlphaFoldDB" id="A0A8H4XHK7"/>
<protein>
    <recommendedName>
        <fullName evidence="7">Ankyrin</fullName>
    </recommendedName>
</protein>
<feature type="compositionally biased region" description="Basic and acidic residues" evidence="4">
    <location>
        <begin position="230"/>
        <end position="253"/>
    </location>
</feature>
<evidence type="ECO:0000313" key="6">
    <source>
        <dbReference type="Proteomes" id="UP000635477"/>
    </source>
</evidence>
<evidence type="ECO:0008006" key="7">
    <source>
        <dbReference type="Google" id="ProtNLM"/>
    </source>
</evidence>
<dbReference type="PANTHER" id="PTHR23206:SF7">
    <property type="entry name" value="PROTEIN KINASE DOMAIN-CONTAINING PROTEIN"/>
    <property type="match status" value="1"/>
</dbReference>
<feature type="compositionally biased region" description="Basic and acidic residues" evidence="4">
    <location>
        <begin position="600"/>
        <end position="610"/>
    </location>
</feature>
<feature type="region of interest" description="Disordered" evidence="4">
    <location>
        <begin position="1"/>
        <end position="302"/>
    </location>
</feature>
<evidence type="ECO:0000256" key="3">
    <source>
        <dbReference type="PROSITE-ProRule" id="PRU00023"/>
    </source>
</evidence>
<dbReference type="SUPFAM" id="SSF48403">
    <property type="entry name" value="Ankyrin repeat"/>
    <property type="match status" value="1"/>
</dbReference>
<dbReference type="Pfam" id="PF00023">
    <property type="entry name" value="Ank"/>
    <property type="match status" value="1"/>
</dbReference>
<name>A0A8H4XHK7_9HYPO</name>
<feature type="compositionally biased region" description="Basic and acidic residues" evidence="4">
    <location>
        <begin position="272"/>
        <end position="302"/>
    </location>
</feature>
<feature type="compositionally biased region" description="Pro residues" evidence="4">
    <location>
        <begin position="465"/>
        <end position="478"/>
    </location>
</feature>
<feature type="compositionally biased region" description="Pro residues" evidence="4">
    <location>
        <begin position="161"/>
        <end position="177"/>
    </location>
</feature>
<dbReference type="PROSITE" id="PS50297">
    <property type="entry name" value="ANK_REP_REGION"/>
    <property type="match status" value="2"/>
</dbReference>
<feature type="compositionally biased region" description="Polar residues" evidence="4">
    <location>
        <begin position="581"/>
        <end position="598"/>
    </location>
</feature>
<evidence type="ECO:0000256" key="2">
    <source>
        <dbReference type="ARBA" id="ARBA00023043"/>
    </source>
</evidence>
<reference evidence="5" key="1">
    <citation type="journal article" date="2020" name="BMC Genomics">
        <title>Correction to: Identification and distribution of gene clusters required for synthesis of sphingolipid metabolism inhibitors in diverse species of the filamentous fungus Fusarium.</title>
        <authorList>
            <person name="Kim H.S."/>
            <person name="Lohmar J.M."/>
            <person name="Busman M."/>
            <person name="Brown D.W."/>
            <person name="Naumann T.A."/>
            <person name="Divon H.H."/>
            <person name="Lysoe E."/>
            <person name="Uhlig S."/>
            <person name="Proctor R.H."/>
        </authorList>
    </citation>
    <scope>NUCLEOTIDE SEQUENCE</scope>
    <source>
        <strain evidence="5">NRRL 22465</strain>
    </source>
</reference>
<dbReference type="Pfam" id="PF12796">
    <property type="entry name" value="Ank_2"/>
    <property type="match status" value="1"/>
</dbReference>
<dbReference type="PANTHER" id="PTHR23206">
    <property type="entry name" value="MASK PROTEIN"/>
    <property type="match status" value="1"/>
</dbReference>
<dbReference type="GO" id="GO:0005737">
    <property type="term" value="C:cytoplasm"/>
    <property type="evidence" value="ECO:0007669"/>
    <property type="project" value="TreeGrafter"/>
</dbReference>
<dbReference type="InterPro" id="IPR036770">
    <property type="entry name" value="Ankyrin_rpt-contain_sf"/>
</dbReference>
<keyword evidence="2 3" id="KW-0040">ANK repeat</keyword>
<gene>
    <name evidence="5" type="ORF">FZEAL_7673</name>
</gene>
<sequence>MPGKSSSMRRPTRPKRPIVTSSARKPSATYKPSTKSRPSSHGRTNLLKPPAPGGGSTRRSRSYEASRRQRYSPPTSLKDSHNGRPAKRQTRWRSVSPPRARAPPPKAYDRAQRRRMNRDSEMSADDESRPVSRRPSPTSPRHRPDRLPKSDRPVALGHETPPWPGSPRVPTRPPLRPHPTGSYRPEAKRRQSYEPQRSPRFPPGATRPDPPPGYRPAPRLASEMLRGRPRSRDKSPAPRRYEVNSSIDRERRPPPAPAAKPQPASQKPATKTPEKTDSKPQGRSESKSQEKPANEQPQKKTSELLQNIPKAVGTYAGIQALTEHAGTAKEWADWFMNIQKVPDEIQGLSAKVTTARDTIAQIQNTLTARPDLFAGDDGEELRMETEEAIKNANKALEMMTLLLHDLSKDGTEGTALDRLGEFYRSYKYEKEWKEKIQAADADVQKQLGALNTLMVNIYSRALMKPAPPGMHSPNPPPASGKTSESAEARRPSPEQEAPKSRAGSTGLDPPPVGKHSTSSVEMPTEPEPETAKPASEEETTSEKTAPTEENLEDKSPSGKGSPAQLTEATTDEKVKGDAEGTQISQSPPRASTHQSSASPGKDEGKDKEPTSARPLPAKPDDTPTKPSKQHVPKDDPEDVLLDAAWNGDINACGDALRDASPLTRDPQGLTPLHLAAERDHLAIAMLLVDHGGDCDARANGGRTPLHLAAKFASAAMVEFLVDDGRAKLDARTTDGRTPLHYAASAAADGDDERREVVRILRDWRADPTIEDNKGRTARDLAQKRDYWDVSSTLRRAEKKWEEEHHPNWLQRHGFMK</sequence>
<keyword evidence="6" id="KW-1185">Reference proteome</keyword>
<reference evidence="5" key="2">
    <citation type="submission" date="2020-05" db="EMBL/GenBank/DDBJ databases">
        <authorList>
            <person name="Kim H.-S."/>
            <person name="Proctor R.H."/>
            <person name="Brown D.W."/>
        </authorList>
    </citation>
    <scope>NUCLEOTIDE SEQUENCE</scope>
    <source>
        <strain evidence="5">NRRL 22465</strain>
    </source>
</reference>
<proteinExistence type="predicted"/>
<feature type="compositionally biased region" description="Basic and acidic residues" evidence="4">
    <location>
        <begin position="107"/>
        <end position="130"/>
    </location>
</feature>
<feature type="compositionally biased region" description="Polar residues" evidence="4">
    <location>
        <begin position="19"/>
        <end position="43"/>
    </location>
</feature>
<dbReference type="InterPro" id="IPR002110">
    <property type="entry name" value="Ankyrin_rpt"/>
</dbReference>
<feature type="repeat" description="ANK" evidence="3">
    <location>
        <begin position="734"/>
        <end position="772"/>
    </location>
</feature>